<dbReference type="Proteomes" id="UP000234560">
    <property type="component" value="Chromosome"/>
</dbReference>
<feature type="domain" description="DUF305" evidence="1">
    <location>
        <begin position="48"/>
        <end position="190"/>
    </location>
</feature>
<reference evidence="2" key="2">
    <citation type="submission" date="2023-10" db="EMBL/GenBank/DDBJ databases">
        <authorList>
            <person name="Choi B."/>
        </authorList>
    </citation>
    <scope>NUCLEOTIDE SEQUENCE</scope>
    <source>
        <strain evidence="2">UMB0763</strain>
    </source>
</reference>
<dbReference type="PROSITE" id="PS51257">
    <property type="entry name" value="PROKAR_LIPOPROTEIN"/>
    <property type="match status" value="1"/>
</dbReference>
<dbReference type="EMBL" id="CP136958">
    <property type="protein sequence ID" value="WOT02691.1"/>
    <property type="molecule type" value="Genomic_DNA"/>
</dbReference>
<reference evidence="2" key="1">
    <citation type="submission" date="2017-12" db="EMBL/GenBank/DDBJ databases">
        <authorList>
            <person name="Thomas-White K."/>
            <person name="Wolfe A.J."/>
        </authorList>
    </citation>
    <scope>NUCLEOTIDE SEQUENCE</scope>
    <source>
        <strain evidence="2">UMB0763</strain>
    </source>
</reference>
<dbReference type="Pfam" id="PF03713">
    <property type="entry name" value="DUF305"/>
    <property type="match status" value="1"/>
</dbReference>
<dbReference type="Gene3D" id="1.20.1260.10">
    <property type="match status" value="1"/>
</dbReference>
<dbReference type="KEGG" id="cpyr:CYJ47_02640"/>
<evidence type="ECO:0000313" key="3">
    <source>
        <dbReference type="Proteomes" id="UP000234560"/>
    </source>
</evidence>
<protein>
    <submittedName>
        <fullName evidence="2">DUF305 domain-containing protein</fullName>
    </submittedName>
</protein>
<dbReference type="InterPro" id="IPR005183">
    <property type="entry name" value="DUF305_CopM-like"/>
</dbReference>
<name>A0AAF1BXB0_9CORY</name>
<organism evidence="2 3">
    <name type="scientific">Corynebacterium pyruviciproducens</name>
    <dbReference type="NCBI Taxonomy" id="598660"/>
    <lineage>
        <taxon>Bacteria</taxon>
        <taxon>Bacillati</taxon>
        <taxon>Actinomycetota</taxon>
        <taxon>Actinomycetes</taxon>
        <taxon>Mycobacteriales</taxon>
        <taxon>Corynebacteriaceae</taxon>
        <taxon>Corynebacterium</taxon>
    </lineage>
</organism>
<evidence type="ECO:0000313" key="2">
    <source>
        <dbReference type="EMBL" id="WOT02691.1"/>
    </source>
</evidence>
<gene>
    <name evidence="2" type="ORF">CYJ47_02640</name>
</gene>
<evidence type="ECO:0000259" key="1">
    <source>
        <dbReference type="Pfam" id="PF03713"/>
    </source>
</evidence>
<sequence length="196" mass="21524">MKKLVSAIVIAAVSVAGCTPVMQGQGSPSEVAGFTRSGSMPAEANMVDVLFLALMVPHHQQAVDMSDMLLADPAISPETKDLAQRIRTTQAAEIEYMNSLANEWDQQEIMRSHADHLSMGMISQQQMEELKNSTGAGMEKLYLRLMYRHHEGAIKELGNLVTNGGYQPLKDLAQHMKDQQLAEMDEMVGLLGEKPV</sequence>
<dbReference type="PANTHER" id="PTHR36933">
    <property type="entry name" value="SLL0788 PROTEIN"/>
    <property type="match status" value="1"/>
</dbReference>
<dbReference type="InterPro" id="IPR012347">
    <property type="entry name" value="Ferritin-like"/>
</dbReference>
<dbReference type="AlphaFoldDB" id="A0AAF1BXB0"/>
<proteinExistence type="predicted"/>
<dbReference type="RefSeq" id="WP_101679403.1">
    <property type="nucleotide sequence ID" value="NZ_CP136958.1"/>
</dbReference>
<accession>A0AAF1BXB0</accession>
<dbReference type="PANTHER" id="PTHR36933:SF1">
    <property type="entry name" value="SLL0788 PROTEIN"/>
    <property type="match status" value="1"/>
</dbReference>